<accession>A0ABN8RDK2</accession>
<evidence type="ECO:0000313" key="1">
    <source>
        <dbReference type="EMBL" id="CAH3177102.1"/>
    </source>
</evidence>
<comment type="caution">
    <text evidence="1">The sequence shown here is derived from an EMBL/GenBank/DDBJ whole genome shotgun (WGS) entry which is preliminary data.</text>
</comment>
<organism evidence="1 2">
    <name type="scientific">Porites evermanni</name>
    <dbReference type="NCBI Taxonomy" id="104178"/>
    <lineage>
        <taxon>Eukaryota</taxon>
        <taxon>Metazoa</taxon>
        <taxon>Cnidaria</taxon>
        <taxon>Anthozoa</taxon>
        <taxon>Hexacorallia</taxon>
        <taxon>Scleractinia</taxon>
        <taxon>Fungiina</taxon>
        <taxon>Poritidae</taxon>
        <taxon>Porites</taxon>
    </lineage>
</organism>
<dbReference type="Proteomes" id="UP001159427">
    <property type="component" value="Unassembled WGS sequence"/>
</dbReference>
<protein>
    <submittedName>
        <fullName evidence="1">Uncharacterized protein</fullName>
    </submittedName>
</protein>
<gene>
    <name evidence="1" type="ORF">PEVE_00010988</name>
</gene>
<dbReference type="EMBL" id="CALNXI010001789">
    <property type="protein sequence ID" value="CAH3177102.1"/>
    <property type="molecule type" value="Genomic_DNA"/>
</dbReference>
<proteinExistence type="predicted"/>
<reference evidence="1 2" key="1">
    <citation type="submission" date="2022-05" db="EMBL/GenBank/DDBJ databases">
        <authorList>
            <consortium name="Genoscope - CEA"/>
            <person name="William W."/>
        </authorList>
    </citation>
    <scope>NUCLEOTIDE SEQUENCE [LARGE SCALE GENOMIC DNA]</scope>
</reference>
<evidence type="ECO:0000313" key="2">
    <source>
        <dbReference type="Proteomes" id="UP001159427"/>
    </source>
</evidence>
<sequence length="79" mass="9343">MTAEELQLIDQEIFTIQQKQAIHKEKKHLLSIMDTECRSNRITNFSKRPSGKKRFVMNTRITVAMTQNTEYVPKRTQTM</sequence>
<name>A0ABN8RDK2_9CNID</name>
<keyword evidence="2" id="KW-1185">Reference proteome</keyword>